<keyword evidence="3" id="KW-1185">Reference proteome</keyword>
<evidence type="ECO:0000313" key="3">
    <source>
        <dbReference type="Proteomes" id="UP000299102"/>
    </source>
</evidence>
<name>A0A4C1YGG7_EUMVA</name>
<proteinExistence type="predicted"/>
<organism evidence="2 3">
    <name type="scientific">Eumeta variegata</name>
    <name type="common">Bagworm moth</name>
    <name type="synonym">Eumeta japonica</name>
    <dbReference type="NCBI Taxonomy" id="151549"/>
    <lineage>
        <taxon>Eukaryota</taxon>
        <taxon>Metazoa</taxon>
        <taxon>Ecdysozoa</taxon>
        <taxon>Arthropoda</taxon>
        <taxon>Hexapoda</taxon>
        <taxon>Insecta</taxon>
        <taxon>Pterygota</taxon>
        <taxon>Neoptera</taxon>
        <taxon>Endopterygota</taxon>
        <taxon>Lepidoptera</taxon>
        <taxon>Glossata</taxon>
        <taxon>Ditrysia</taxon>
        <taxon>Tineoidea</taxon>
        <taxon>Psychidae</taxon>
        <taxon>Oiketicinae</taxon>
        <taxon>Eumeta</taxon>
    </lineage>
</organism>
<sequence>MRLATRKIRRAAAPGSGALQTYLDLSRQIGGDVATHANLVNAAFHVRCELSCKLSRTRNVRGNESLCNDGRCPRRPPPADARVNER</sequence>
<accession>A0A4C1YGG7</accession>
<evidence type="ECO:0000313" key="2">
    <source>
        <dbReference type="EMBL" id="GBP75168.1"/>
    </source>
</evidence>
<dbReference type="OrthoDB" id="1601at2759"/>
<dbReference type="AlphaFoldDB" id="A0A4C1YGG7"/>
<comment type="caution">
    <text evidence="2">The sequence shown here is derived from an EMBL/GenBank/DDBJ whole genome shotgun (WGS) entry which is preliminary data.</text>
</comment>
<reference evidence="2 3" key="1">
    <citation type="journal article" date="2019" name="Commun. Biol.">
        <title>The bagworm genome reveals a unique fibroin gene that provides high tensile strength.</title>
        <authorList>
            <person name="Kono N."/>
            <person name="Nakamura H."/>
            <person name="Ohtoshi R."/>
            <person name="Tomita M."/>
            <person name="Numata K."/>
            <person name="Arakawa K."/>
        </authorList>
    </citation>
    <scope>NUCLEOTIDE SEQUENCE [LARGE SCALE GENOMIC DNA]</scope>
</reference>
<evidence type="ECO:0000256" key="1">
    <source>
        <dbReference type="SAM" id="MobiDB-lite"/>
    </source>
</evidence>
<dbReference type="Proteomes" id="UP000299102">
    <property type="component" value="Unassembled WGS sequence"/>
</dbReference>
<protein>
    <submittedName>
        <fullName evidence="2">Uncharacterized protein</fullName>
    </submittedName>
</protein>
<dbReference type="EMBL" id="BGZK01001238">
    <property type="protein sequence ID" value="GBP75168.1"/>
    <property type="molecule type" value="Genomic_DNA"/>
</dbReference>
<gene>
    <name evidence="2" type="ORF">EVAR_90337_1</name>
</gene>
<feature type="region of interest" description="Disordered" evidence="1">
    <location>
        <begin position="65"/>
        <end position="86"/>
    </location>
</feature>